<dbReference type="Gene3D" id="1.10.150.310">
    <property type="entry name" value="Tex RuvX-like domain-like"/>
    <property type="match status" value="1"/>
</dbReference>
<keyword evidence="1" id="KW-0812">Transmembrane</keyword>
<dbReference type="InterPro" id="IPR003583">
    <property type="entry name" value="Hlx-hairpin-Hlx_DNA-bd_motif"/>
</dbReference>
<proteinExistence type="predicted"/>
<dbReference type="InterPro" id="IPR019554">
    <property type="entry name" value="Soluble_ligand-bd"/>
</dbReference>
<comment type="caution">
    <text evidence="3">The sequence shown here is derived from an EMBL/GenBank/DDBJ whole genome shotgun (WGS) entry which is preliminary data.</text>
</comment>
<name>A0A268ACL4_9BACI</name>
<evidence type="ECO:0000313" key="4">
    <source>
        <dbReference type="Proteomes" id="UP000216013"/>
    </source>
</evidence>
<reference evidence="3 4" key="1">
    <citation type="submission" date="2017-07" db="EMBL/GenBank/DDBJ databases">
        <title>Isolation and whole genome analysis of endospore-forming bacteria from heroin.</title>
        <authorList>
            <person name="Kalinowski J."/>
            <person name="Ahrens B."/>
            <person name="Al-Dilaimi A."/>
            <person name="Winkler A."/>
            <person name="Wibberg D."/>
            <person name="Schleenbecker U."/>
            <person name="Ruckert C."/>
            <person name="Wolfel R."/>
            <person name="Grass G."/>
        </authorList>
    </citation>
    <scope>NUCLEOTIDE SEQUENCE [LARGE SCALE GENOMIC DNA]</scope>
    <source>
        <strain evidence="3 4">7528</strain>
    </source>
</reference>
<dbReference type="Proteomes" id="UP000216013">
    <property type="component" value="Unassembled WGS sequence"/>
</dbReference>
<organism evidence="3 4">
    <name type="scientific">Terribacillus saccharophilus</name>
    <dbReference type="NCBI Taxonomy" id="361277"/>
    <lineage>
        <taxon>Bacteria</taxon>
        <taxon>Bacillati</taxon>
        <taxon>Bacillota</taxon>
        <taxon>Bacilli</taxon>
        <taxon>Bacillales</taxon>
        <taxon>Bacillaceae</taxon>
        <taxon>Terribacillus</taxon>
    </lineage>
</organism>
<evidence type="ECO:0000313" key="3">
    <source>
        <dbReference type="EMBL" id="PAD21870.1"/>
    </source>
</evidence>
<gene>
    <name evidence="3" type="ORF">CHH64_06475</name>
</gene>
<dbReference type="InterPro" id="IPR004509">
    <property type="entry name" value="Competence_ComEA_HhH"/>
</dbReference>
<keyword evidence="1" id="KW-0472">Membrane</keyword>
<dbReference type="PANTHER" id="PTHR21180:SF32">
    <property type="entry name" value="ENDONUCLEASE_EXONUCLEASE_PHOSPHATASE FAMILY DOMAIN-CONTAINING PROTEIN 1"/>
    <property type="match status" value="1"/>
</dbReference>
<dbReference type="GO" id="GO:0015628">
    <property type="term" value="P:protein secretion by the type II secretion system"/>
    <property type="evidence" value="ECO:0007669"/>
    <property type="project" value="TreeGrafter"/>
</dbReference>
<evidence type="ECO:0000259" key="2">
    <source>
        <dbReference type="SMART" id="SM00278"/>
    </source>
</evidence>
<dbReference type="Gene3D" id="3.10.560.10">
    <property type="entry name" value="Outer membrane lipoprotein wza domain like"/>
    <property type="match status" value="1"/>
</dbReference>
<sequence>MDMKYERRFKVQIIKQYSWAIILAAVAFVFLVMWIREQKGDAAVQQLEEAVNPSENQLLTEIPAENESVSANAKVKVDIKGEVQNPGVYELAPDSRVEQALDAAGGLTENAEGRSINLAQRVADEQVIYVAAIGEADVPVQTAGSSTSSEKININQADSDELTELNGIGEAKAQAIITFREENGPFTSIEQLTEVPGIGEKSLENMKEQISL</sequence>
<accession>A0A268ACL4</accession>
<dbReference type="Pfam" id="PF10531">
    <property type="entry name" value="SLBB"/>
    <property type="match status" value="1"/>
</dbReference>
<dbReference type="InterPro" id="IPR010994">
    <property type="entry name" value="RuvA_2-like"/>
</dbReference>
<dbReference type="NCBIfam" id="TIGR00426">
    <property type="entry name" value="competence protein ComEA helix-hairpin-helix repeat region"/>
    <property type="match status" value="1"/>
</dbReference>
<dbReference type="PANTHER" id="PTHR21180">
    <property type="entry name" value="ENDONUCLEASE/EXONUCLEASE/PHOSPHATASE FAMILY DOMAIN-CONTAINING PROTEIN 1"/>
    <property type="match status" value="1"/>
</dbReference>
<dbReference type="SUPFAM" id="SSF47781">
    <property type="entry name" value="RuvA domain 2-like"/>
    <property type="match status" value="1"/>
</dbReference>
<dbReference type="OrthoDB" id="9790239at2"/>
<dbReference type="Pfam" id="PF12836">
    <property type="entry name" value="HHH_3"/>
    <property type="match status" value="1"/>
</dbReference>
<feature type="transmembrane region" description="Helical" evidence="1">
    <location>
        <begin position="17"/>
        <end position="35"/>
    </location>
</feature>
<protein>
    <recommendedName>
        <fullName evidence="2">Helix-hairpin-helix DNA-binding motif class 1 domain-containing protein</fullName>
    </recommendedName>
</protein>
<dbReference type="GO" id="GO:0006281">
    <property type="term" value="P:DNA repair"/>
    <property type="evidence" value="ECO:0007669"/>
    <property type="project" value="InterPro"/>
</dbReference>
<dbReference type="AlphaFoldDB" id="A0A268ACL4"/>
<dbReference type="GO" id="GO:0003677">
    <property type="term" value="F:DNA binding"/>
    <property type="evidence" value="ECO:0007669"/>
    <property type="project" value="InterPro"/>
</dbReference>
<evidence type="ECO:0000256" key="1">
    <source>
        <dbReference type="SAM" id="Phobius"/>
    </source>
</evidence>
<keyword evidence="1" id="KW-1133">Transmembrane helix</keyword>
<dbReference type="InterPro" id="IPR051675">
    <property type="entry name" value="Endo/Exo/Phosphatase_dom_1"/>
</dbReference>
<dbReference type="EMBL" id="NPBV01000004">
    <property type="protein sequence ID" value="PAD21870.1"/>
    <property type="molecule type" value="Genomic_DNA"/>
</dbReference>
<feature type="domain" description="Helix-hairpin-helix DNA-binding motif class 1" evidence="2">
    <location>
        <begin position="190"/>
        <end position="209"/>
    </location>
</feature>
<dbReference type="GO" id="GO:0015627">
    <property type="term" value="C:type II protein secretion system complex"/>
    <property type="evidence" value="ECO:0007669"/>
    <property type="project" value="TreeGrafter"/>
</dbReference>
<dbReference type="SMART" id="SM00278">
    <property type="entry name" value="HhH1"/>
    <property type="match status" value="2"/>
</dbReference>
<feature type="domain" description="Helix-hairpin-helix DNA-binding motif class 1" evidence="2">
    <location>
        <begin position="160"/>
        <end position="179"/>
    </location>
</feature>